<gene>
    <name evidence="1" type="ORF">CI238_06831</name>
</gene>
<dbReference type="Proteomes" id="UP000076584">
    <property type="component" value="Unassembled WGS sequence"/>
</dbReference>
<name>A0A166ZK38_COLIC</name>
<evidence type="ECO:0000313" key="1">
    <source>
        <dbReference type="EMBL" id="KZL79017.1"/>
    </source>
</evidence>
<keyword evidence="2" id="KW-1185">Reference proteome</keyword>
<dbReference type="AlphaFoldDB" id="A0A166ZK38"/>
<dbReference type="STRING" id="1573173.A0A166ZK38"/>
<sequence>MRIILSITARHVARLRPALAMSYHSLADDHAAAAFPDVTSMLRQLNEENSQALYYATVLICLSSFAKVPTPGDLLLVAEEGEVPWWALMRGVRMVVNTVGINRILAETSDTLLVGTSIWNDRVIQPVVSEPEELHWEKPLEQVADLVAEMLAPDQKTHYAALGHLRERYQLIFSSSEEPRVDNSESLTIIFAWLFVLEEDFVVSVEYRHPVALLLLAYYGVLLQRLEHYWFMAGWSLQIVNGVSTLLNPQYMYLLQWPMEQVGLWQATDELQL</sequence>
<organism evidence="1 2">
    <name type="scientific">Colletotrichum incanum</name>
    <name type="common">Soybean anthracnose fungus</name>
    <dbReference type="NCBI Taxonomy" id="1573173"/>
    <lineage>
        <taxon>Eukaryota</taxon>
        <taxon>Fungi</taxon>
        <taxon>Dikarya</taxon>
        <taxon>Ascomycota</taxon>
        <taxon>Pezizomycotina</taxon>
        <taxon>Sordariomycetes</taxon>
        <taxon>Hypocreomycetidae</taxon>
        <taxon>Glomerellales</taxon>
        <taxon>Glomerellaceae</taxon>
        <taxon>Colletotrichum</taxon>
        <taxon>Colletotrichum spaethianum species complex</taxon>
    </lineage>
</organism>
<dbReference type="PANTHER" id="PTHR47657">
    <property type="entry name" value="STEROL REGULATORY ELEMENT-BINDING PROTEIN ECM22"/>
    <property type="match status" value="1"/>
</dbReference>
<reference evidence="1 2" key="1">
    <citation type="submission" date="2015-06" db="EMBL/GenBank/DDBJ databases">
        <title>Survival trade-offs in plant roots during colonization by closely related pathogenic and mutualistic fungi.</title>
        <authorList>
            <person name="Hacquard S."/>
            <person name="Kracher B."/>
            <person name="Hiruma K."/>
            <person name="Weinman A."/>
            <person name="Muench P."/>
            <person name="Garrido Oter R."/>
            <person name="Ver Loren van Themaat E."/>
            <person name="Dallerey J.-F."/>
            <person name="Damm U."/>
            <person name="Henrissat B."/>
            <person name="Lespinet O."/>
            <person name="Thon M."/>
            <person name="Kemen E."/>
            <person name="McHardy A.C."/>
            <person name="Schulze-Lefert P."/>
            <person name="O'Connell R.J."/>
        </authorList>
    </citation>
    <scope>NUCLEOTIDE SEQUENCE [LARGE SCALE GENOMIC DNA]</scope>
    <source>
        <strain evidence="1 2">MAFF 238704</strain>
    </source>
</reference>
<dbReference type="InterPro" id="IPR052400">
    <property type="entry name" value="Zn2-C6_fungal_TF"/>
</dbReference>
<accession>A0A166ZK38</accession>
<comment type="caution">
    <text evidence="1">The sequence shown here is derived from an EMBL/GenBank/DDBJ whole genome shotgun (WGS) entry which is preliminary data.</text>
</comment>
<dbReference type="PANTHER" id="PTHR47657:SF13">
    <property type="entry name" value="ZN(2)-C6 FUNGAL-TYPE DOMAIN-CONTAINING PROTEIN-RELATED"/>
    <property type="match status" value="1"/>
</dbReference>
<protein>
    <submittedName>
        <fullName evidence="1">C6 zinc finger protein</fullName>
    </submittedName>
</protein>
<evidence type="ECO:0000313" key="2">
    <source>
        <dbReference type="Proteomes" id="UP000076584"/>
    </source>
</evidence>
<dbReference type="EMBL" id="LFIW01002162">
    <property type="protein sequence ID" value="KZL79017.1"/>
    <property type="molecule type" value="Genomic_DNA"/>
</dbReference>
<proteinExistence type="predicted"/>
<dbReference type="GO" id="GO:0000981">
    <property type="term" value="F:DNA-binding transcription factor activity, RNA polymerase II-specific"/>
    <property type="evidence" value="ECO:0007669"/>
    <property type="project" value="TreeGrafter"/>
</dbReference>